<gene>
    <name evidence="4" type="ORF">LCGC14_0160460</name>
</gene>
<keyword evidence="1" id="KW-0489">Methyltransferase</keyword>
<reference evidence="4" key="1">
    <citation type="journal article" date="2015" name="Nature">
        <title>Complex archaea that bridge the gap between prokaryotes and eukaryotes.</title>
        <authorList>
            <person name="Spang A."/>
            <person name="Saw J.H."/>
            <person name="Jorgensen S.L."/>
            <person name="Zaremba-Niedzwiedzka K."/>
            <person name="Martijn J."/>
            <person name="Lind A.E."/>
            <person name="van Eijk R."/>
            <person name="Schleper C."/>
            <person name="Guy L."/>
            <person name="Ettema T.J."/>
        </authorList>
    </citation>
    <scope>NUCLEOTIDE SEQUENCE</scope>
</reference>
<organism evidence="4">
    <name type="scientific">marine sediment metagenome</name>
    <dbReference type="NCBI Taxonomy" id="412755"/>
    <lineage>
        <taxon>unclassified sequences</taxon>
        <taxon>metagenomes</taxon>
        <taxon>ecological metagenomes</taxon>
    </lineage>
</organism>
<name>A0A0F9XXG7_9ZZZZ</name>
<comment type="caution">
    <text evidence="4">The sequence shown here is derived from an EMBL/GenBank/DDBJ whole genome shotgun (WGS) entry which is preliminary data.</text>
</comment>
<dbReference type="Gene3D" id="3.40.50.150">
    <property type="entry name" value="Vaccinia Virus protein VP39"/>
    <property type="match status" value="1"/>
</dbReference>
<evidence type="ECO:0000256" key="2">
    <source>
        <dbReference type="ARBA" id="ARBA00022679"/>
    </source>
</evidence>
<feature type="domain" description="Methyltransferase type 11" evidence="3">
    <location>
        <begin position="49"/>
        <end position="142"/>
    </location>
</feature>
<dbReference type="EMBL" id="LAZR01000060">
    <property type="protein sequence ID" value="KKN97088.1"/>
    <property type="molecule type" value="Genomic_DNA"/>
</dbReference>
<dbReference type="GO" id="GO:0006400">
    <property type="term" value="P:tRNA modification"/>
    <property type="evidence" value="ECO:0007669"/>
    <property type="project" value="UniProtKB-ARBA"/>
</dbReference>
<dbReference type="SUPFAM" id="SSF53335">
    <property type="entry name" value="S-adenosyl-L-methionine-dependent methyltransferases"/>
    <property type="match status" value="1"/>
</dbReference>
<dbReference type="InterPro" id="IPR051422">
    <property type="entry name" value="AlkB_tRNA_MeTrf/Diox"/>
</dbReference>
<dbReference type="AlphaFoldDB" id="A0A0F9XXG7"/>
<dbReference type="InterPro" id="IPR013216">
    <property type="entry name" value="Methyltransf_11"/>
</dbReference>
<dbReference type="Pfam" id="PF08241">
    <property type="entry name" value="Methyltransf_11"/>
    <property type="match status" value="1"/>
</dbReference>
<dbReference type="PANTHER" id="PTHR13069:SF21">
    <property type="entry name" value="ALKYLATED DNA REPAIR PROTEIN ALKB HOMOLOG 8"/>
    <property type="match status" value="1"/>
</dbReference>
<proteinExistence type="predicted"/>
<evidence type="ECO:0000256" key="1">
    <source>
        <dbReference type="ARBA" id="ARBA00022603"/>
    </source>
</evidence>
<dbReference type="CDD" id="cd02440">
    <property type="entry name" value="AdoMet_MTases"/>
    <property type="match status" value="1"/>
</dbReference>
<keyword evidence="2" id="KW-0808">Transferase</keyword>
<dbReference type="InterPro" id="IPR029063">
    <property type="entry name" value="SAM-dependent_MTases_sf"/>
</dbReference>
<protein>
    <recommendedName>
        <fullName evidence="3">Methyltransferase type 11 domain-containing protein</fullName>
    </recommendedName>
</protein>
<dbReference type="GO" id="GO:0008757">
    <property type="term" value="F:S-adenosylmethionine-dependent methyltransferase activity"/>
    <property type="evidence" value="ECO:0007669"/>
    <property type="project" value="InterPro"/>
</dbReference>
<evidence type="ECO:0000259" key="3">
    <source>
        <dbReference type="Pfam" id="PF08241"/>
    </source>
</evidence>
<dbReference type="PANTHER" id="PTHR13069">
    <property type="entry name" value="ALKYLATED DNA REPAIR PROTEIN ALKB HOMOLOG 8"/>
    <property type="match status" value="1"/>
</dbReference>
<dbReference type="GO" id="GO:0008175">
    <property type="term" value="F:tRNA methyltransferase activity"/>
    <property type="evidence" value="ECO:0007669"/>
    <property type="project" value="UniProtKB-ARBA"/>
</dbReference>
<dbReference type="GO" id="GO:0032259">
    <property type="term" value="P:methylation"/>
    <property type="evidence" value="ECO:0007669"/>
    <property type="project" value="UniProtKB-KW"/>
</dbReference>
<evidence type="ECO:0000313" key="4">
    <source>
        <dbReference type="EMBL" id="KKN97088.1"/>
    </source>
</evidence>
<sequence length="253" mass="30198">MEREYAKYILNKTKEDYSLIADDFSRTRSFAWDELKLLVQYITPGDKVLDLGCGNGRLLQIFEDQDIEYIGIDNSEKLIKIAKEKYPQKNFQVADALNLPFPDNCFDKIYSVAVLHHIPSIEFRLQFLKEAKRTLRPGGLLALTVWNLWQRKTAWKLLIETTILKLLRRSQLDFRDIFYPWKNSDKKIIAQRYFHFFTQKELKKLFKKVGFRIKEIGILERKNKKEKLTNIYLIAEKPWPRREISNEPHSIRI</sequence>
<accession>A0A0F9XXG7</accession>